<dbReference type="Proteomes" id="UP000730482">
    <property type="component" value="Unassembled WGS sequence"/>
</dbReference>
<feature type="region of interest" description="Disordered" evidence="1">
    <location>
        <begin position="77"/>
        <end position="104"/>
    </location>
</feature>
<name>A0ABS5KXJ2_9ACTN</name>
<protein>
    <submittedName>
        <fullName evidence="2">Uncharacterized protein</fullName>
    </submittedName>
</protein>
<organism evidence="2 3">
    <name type="scientific">Catenulispora pinistramenti</name>
    <dbReference type="NCBI Taxonomy" id="2705254"/>
    <lineage>
        <taxon>Bacteria</taxon>
        <taxon>Bacillati</taxon>
        <taxon>Actinomycetota</taxon>
        <taxon>Actinomycetes</taxon>
        <taxon>Catenulisporales</taxon>
        <taxon>Catenulisporaceae</taxon>
        <taxon>Catenulispora</taxon>
    </lineage>
</organism>
<accession>A0ABS5KXJ2</accession>
<evidence type="ECO:0000313" key="3">
    <source>
        <dbReference type="Proteomes" id="UP000730482"/>
    </source>
</evidence>
<reference evidence="2 3" key="1">
    <citation type="submission" date="2020-02" db="EMBL/GenBank/DDBJ databases">
        <title>Acidophilic actinobacteria isolated from forest soil.</title>
        <authorList>
            <person name="Golinska P."/>
        </authorList>
    </citation>
    <scope>NUCLEOTIDE SEQUENCE [LARGE SCALE GENOMIC DNA]</scope>
    <source>
        <strain evidence="2 3">NL8</strain>
    </source>
</reference>
<proteinExistence type="predicted"/>
<sequence>MTDDLDPTTTLPTALPTALPMALHELAESDPPRVMDVEKVLRAGKHSVVRRRMAALGGGTAVLAATGLAVGVLAPAGSAGHRDVPGPAPAASTSAVPAPTTSRSDAVKEAYVLDPRDPVMTNWQPGYLPPGMTAFGGTYTPGVPEAGAVEATDPTGFEFDVAQRSGELSSITQTVPAQVQGAKQAFWYDYGHGSVVAHDSATLAWQRSDGQWMLMHVYKVSKRTDWQAQMLEVAAQVKKADRSLPMPFSVTRAKSLHFNSGAVSMKTGSVMSILTFDAGPEREAKGEFRIMAFKIGSAPDQAEGLPGAENVCENSNGLTICVNSPVPEPTSLAAIGGAKALLAGITSLGNDPANWTTDVLQ</sequence>
<comment type="caution">
    <text evidence="2">The sequence shown here is derived from an EMBL/GenBank/DDBJ whole genome shotgun (WGS) entry which is preliminary data.</text>
</comment>
<evidence type="ECO:0000256" key="1">
    <source>
        <dbReference type="SAM" id="MobiDB-lite"/>
    </source>
</evidence>
<feature type="compositionally biased region" description="Low complexity" evidence="1">
    <location>
        <begin position="89"/>
        <end position="102"/>
    </location>
</feature>
<keyword evidence="3" id="KW-1185">Reference proteome</keyword>
<dbReference type="RefSeq" id="WP_212014287.1">
    <property type="nucleotide sequence ID" value="NZ_JAAFYZ010000114.1"/>
</dbReference>
<gene>
    <name evidence="2" type="ORF">KGQ19_28305</name>
</gene>
<dbReference type="EMBL" id="JAAFYZ010000114">
    <property type="protein sequence ID" value="MBS2550781.1"/>
    <property type="molecule type" value="Genomic_DNA"/>
</dbReference>
<evidence type="ECO:0000313" key="2">
    <source>
        <dbReference type="EMBL" id="MBS2550781.1"/>
    </source>
</evidence>